<accession>A0ABQ9AMP2</accession>
<feature type="region of interest" description="Disordered" evidence="1">
    <location>
        <begin position="37"/>
        <end position="79"/>
    </location>
</feature>
<name>A0ABQ9AMP2_9ROSI</name>
<reference evidence="2" key="1">
    <citation type="submission" date="2022-10" db="EMBL/GenBank/DDBJ databases">
        <authorList>
            <person name="Hyden B.L."/>
            <person name="Feng K."/>
            <person name="Yates T."/>
            <person name="Jawdy S."/>
            <person name="Smart L.B."/>
            <person name="Muchero W."/>
        </authorList>
    </citation>
    <scope>NUCLEOTIDE SEQUENCE</scope>
    <source>
        <tissue evidence="2">Shoot tip</tissue>
    </source>
</reference>
<keyword evidence="3" id="KW-1185">Reference proteome</keyword>
<dbReference type="PANTHER" id="PTHR15546">
    <property type="entry name" value="BROMODOMAIN ADJACENT TO ZINC FINGER DOMAIN, 2A"/>
    <property type="match status" value="1"/>
</dbReference>
<feature type="compositionally biased region" description="Polar residues" evidence="1">
    <location>
        <begin position="66"/>
        <end position="76"/>
    </location>
</feature>
<sequence length="162" mass="18199">MNGHSADIIGNNQHLLANGNHIGQNGQVAKKKGVVFSARPNNPSKRSESSHSNIKSKKTGKKKNMNAESQAENATDVTKKEALIDLLMGSLNPKGERERALRKQVERFYSRICMEPQKRSKDLANRIALEEAVQRRSTRVRALPRENPANAVLNYVNKWKED</sequence>
<dbReference type="PANTHER" id="PTHR15546:SF2">
    <property type="entry name" value="DDT DOMAIN-CONTAINING PROTEIN DDB_G0282237"/>
    <property type="match status" value="1"/>
</dbReference>
<reference evidence="2" key="2">
    <citation type="journal article" date="2023" name="Int. J. Mol. Sci.">
        <title>De Novo Assembly and Annotation of 11 Diverse Shrub Willow (Salix) Genomes Reveals Novel Gene Organization in Sex-Linked Regions.</title>
        <authorList>
            <person name="Hyden B."/>
            <person name="Feng K."/>
            <person name="Yates T.B."/>
            <person name="Jawdy S."/>
            <person name="Cereghino C."/>
            <person name="Smart L.B."/>
            <person name="Muchero W."/>
        </authorList>
    </citation>
    <scope>NUCLEOTIDE SEQUENCE</scope>
    <source>
        <tissue evidence="2">Shoot tip</tissue>
    </source>
</reference>
<comment type="caution">
    <text evidence="2">The sequence shown here is derived from an EMBL/GenBank/DDBJ whole genome shotgun (WGS) entry which is preliminary data.</text>
</comment>
<gene>
    <name evidence="2" type="ORF">OIU77_007024</name>
</gene>
<dbReference type="EMBL" id="JAPFFI010000018">
    <property type="protein sequence ID" value="KAJ6349557.1"/>
    <property type="molecule type" value="Genomic_DNA"/>
</dbReference>
<evidence type="ECO:0000256" key="1">
    <source>
        <dbReference type="SAM" id="MobiDB-lite"/>
    </source>
</evidence>
<organism evidence="2 3">
    <name type="scientific">Salix suchowensis</name>
    <dbReference type="NCBI Taxonomy" id="1278906"/>
    <lineage>
        <taxon>Eukaryota</taxon>
        <taxon>Viridiplantae</taxon>
        <taxon>Streptophyta</taxon>
        <taxon>Embryophyta</taxon>
        <taxon>Tracheophyta</taxon>
        <taxon>Spermatophyta</taxon>
        <taxon>Magnoliopsida</taxon>
        <taxon>eudicotyledons</taxon>
        <taxon>Gunneridae</taxon>
        <taxon>Pentapetalae</taxon>
        <taxon>rosids</taxon>
        <taxon>fabids</taxon>
        <taxon>Malpighiales</taxon>
        <taxon>Salicaceae</taxon>
        <taxon>Saliceae</taxon>
        <taxon>Salix</taxon>
    </lineage>
</organism>
<dbReference type="InterPro" id="IPR053271">
    <property type="entry name" value="DDT_domain"/>
</dbReference>
<protein>
    <submittedName>
        <fullName evidence="2">Uncharacterized protein</fullName>
    </submittedName>
</protein>
<evidence type="ECO:0000313" key="3">
    <source>
        <dbReference type="Proteomes" id="UP001141253"/>
    </source>
</evidence>
<feature type="compositionally biased region" description="Basic residues" evidence="1">
    <location>
        <begin position="54"/>
        <end position="64"/>
    </location>
</feature>
<evidence type="ECO:0000313" key="2">
    <source>
        <dbReference type="EMBL" id="KAJ6349557.1"/>
    </source>
</evidence>
<proteinExistence type="predicted"/>
<dbReference type="Proteomes" id="UP001141253">
    <property type="component" value="Chromosome 19"/>
</dbReference>